<dbReference type="InterPro" id="IPR041698">
    <property type="entry name" value="Methyltransf_25"/>
</dbReference>
<dbReference type="PANTHER" id="PTHR43861:SF1">
    <property type="entry name" value="TRANS-ACONITATE 2-METHYLTRANSFERASE"/>
    <property type="match status" value="1"/>
</dbReference>
<reference evidence="4 5" key="1">
    <citation type="submission" date="2020-08" db="EMBL/GenBank/DDBJ databases">
        <title>Genomic Encyclopedia of Type Strains, Phase IV (KMG-IV): sequencing the most valuable type-strain genomes for metagenomic binning, comparative biology and taxonomic classification.</title>
        <authorList>
            <person name="Goeker M."/>
        </authorList>
    </citation>
    <scope>NUCLEOTIDE SEQUENCE [LARGE SCALE GENOMIC DNA]</scope>
    <source>
        <strain evidence="4 5">DSM 25799</strain>
    </source>
</reference>
<dbReference type="Pfam" id="PF13649">
    <property type="entry name" value="Methyltransf_25"/>
    <property type="match status" value="1"/>
</dbReference>
<evidence type="ECO:0000256" key="1">
    <source>
        <dbReference type="ARBA" id="ARBA00022603"/>
    </source>
</evidence>
<feature type="domain" description="Methyltransferase" evidence="3">
    <location>
        <begin position="42"/>
        <end position="130"/>
    </location>
</feature>
<sequence length="200" mass="22947">MNKDTIDYYNQNAERFAAGTVDVSFTTTQDRFLGFLPAHGKVLDFGCGSGRDTKYFLDHGYSVDAVDGSEELCKLASQYTGIEVRQMYFNELDERSVYDGIWACSSILHVPFVELHEIFQRMKTALKTGGVMYTSFKYGNFEGMRNGRYFTDLTEQTLQNLIDQIPDLVIVDEWISNDVRPDRASEKWLNTIIKKVPENE</sequence>
<dbReference type="RefSeq" id="WP_183329247.1">
    <property type="nucleotide sequence ID" value="NZ_JACHHK010000011.1"/>
</dbReference>
<dbReference type="PANTHER" id="PTHR43861">
    <property type="entry name" value="TRANS-ACONITATE 2-METHYLTRANSFERASE-RELATED"/>
    <property type="match status" value="1"/>
</dbReference>
<organism evidence="4 5">
    <name type="scientific">Catenisphaera adipataccumulans</name>
    <dbReference type="NCBI Taxonomy" id="700500"/>
    <lineage>
        <taxon>Bacteria</taxon>
        <taxon>Bacillati</taxon>
        <taxon>Bacillota</taxon>
        <taxon>Erysipelotrichia</taxon>
        <taxon>Erysipelotrichales</taxon>
        <taxon>Erysipelotrichaceae</taxon>
        <taxon>Catenisphaera</taxon>
    </lineage>
</organism>
<keyword evidence="2 4" id="KW-0808">Transferase</keyword>
<dbReference type="SUPFAM" id="SSF53335">
    <property type="entry name" value="S-adenosyl-L-methionine-dependent methyltransferases"/>
    <property type="match status" value="1"/>
</dbReference>
<gene>
    <name evidence="4" type="ORF">HNQ47_002000</name>
</gene>
<evidence type="ECO:0000259" key="3">
    <source>
        <dbReference type="Pfam" id="PF13649"/>
    </source>
</evidence>
<dbReference type="AlphaFoldDB" id="A0A7W8FYF8"/>
<dbReference type="GO" id="GO:0008168">
    <property type="term" value="F:methyltransferase activity"/>
    <property type="evidence" value="ECO:0007669"/>
    <property type="project" value="UniProtKB-KW"/>
</dbReference>
<proteinExistence type="predicted"/>
<evidence type="ECO:0000313" key="5">
    <source>
        <dbReference type="Proteomes" id="UP000539953"/>
    </source>
</evidence>
<dbReference type="InterPro" id="IPR029063">
    <property type="entry name" value="SAM-dependent_MTases_sf"/>
</dbReference>
<dbReference type="Proteomes" id="UP000539953">
    <property type="component" value="Unassembled WGS sequence"/>
</dbReference>
<dbReference type="EMBL" id="JACHHK010000011">
    <property type="protein sequence ID" value="MBB5183952.1"/>
    <property type="molecule type" value="Genomic_DNA"/>
</dbReference>
<name>A0A7W8FYF8_9FIRM</name>
<dbReference type="GO" id="GO:0032259">
    <property type="term" value="P:methylation"/>
    <property type="evidence" value="ECO:0007669"/>
    <property type="project" value="UniProtKB-KW"/>
</dbReference>
<dbReference type="Gene3D" id="3.40.50.150">
    <property type="entry name" value="Vaccinia Virus protein VP39"/>
    <property type="match status" value="1"/>
</dbReference>
<comment type="caution">
    <text evidence="4">The sequence shown here is derived from an EMBL/GenBank/DDBJ whole genome shotgun (WGS) entry which is preliminary data.</text>
</comment>
<evidence type="ECO:0000256" key="2">
    <source>
        <dbReference type="ARBA" id="ARBA00022679"/>
    </source>
</evidence>
<keyword evidence="5" id="KW-1185">Reference proteome</keyword>
<protein>
    <submittedName>
        <fullName evidence="4">SAM-dependent methyltransferase</fullName>
    </submittedName>
</protein>
<dbReference type="CDD" id="cd02440">
    <property type="entry name" value="AdoMet_MTases"/>
    <property type="match status" value="1"/>
</dbReference>
<evidence type="ECO:0000313" key="4">
    <source>
        <dbReference type="EMBL" id="MBB5183952.1"/>
    </source>
</evidence>
<keyword evidence="1 4" id="KW-0489">Methyltransferase</keyword>
<accession>A0A7W8FYF8</accession>